<accession>A0A1I2L6W4</accession>
<protein>
    <recommendedName>
        <fullName evidence="3">NlpC/P60 domain-containing protein</fullName>
    </recommendedName>
</protein>
<keyword evidence="2" id="KW-1185">Reference proteome</keyword>
<evidence type="ECO:0000313" key="2">
    <source>
        <dbReference type="Proteomes" id="UP000199323"/>
    </source>
</evidence>
<dbReference type="AlphaFoldDB" id="A0A1I2L6W4"/>
<dbReference type="EMBL" id="FONG01000027">
    <property type="protein sequence ID" value="SFF74965.1"/>
    <property type="molecule type" value="Genomic_DNA"/>
</dbReference>
<dbReference type="STRING" id="380248.SAMN05216251_12738"/>
<proteinExistence type="predicted"/>
<reference evidence="1 2" key="1">
    <citation type="submission" date="2016-10" db="EMBL/GenBank/DDBJ databases">
        <authorList>
            <person name="de Groot N.N."/>
        </authorList>
    </citation>
    <scope>NUCLEOTIDE SEQUENCE [LARGE SCALE GENOMIC DNA]</scope>
    <source>
        <strain evidence="1 2">CGMCC 4.3510</strain>
    </source>
</reference>
<name>A0A1I2L6W4_9ACTN</name>
<sequence>MKTAVGLFGAVVAAGLGLLALCVLVASGTTGRANARTCSTVLQSLPPGSGGAGPPGDPVKLGRRTLPTHGQVTVPLKPIGPQQTARWTREQLRNATTITAVARTRSVPPRGAVIAVATAIQESSLNNLDDGDRDSLGLFQQRPSQGWGTPAQLTDPVYATNAFFDALLKIRNWQTMPLSRAAQAVERSAAPGAYAKWEQAAGALVTTAWGTYAVTSITTGCDDTATADPTAVLTTRTPRSPSQAIAAARAEAGRPGWYRRCDNFVAQAYGYGSSGSATADVHWNRLVGAGLAHPGDGRPPPGALLFYDNHNVGHVALYLGGDLVASNDVLDTFSGEGAIAIVHRRELTNGHWRLRYRGWAEPAFPDAAGTSTLPIPKGIT</sequence>
<evidence type="ECO:0000313" key="1">
    <source>
        <dbReference type="EMBL" id="SFF74965.1"/>
    </source>
</evidence>
<organism evidence="1 2">
    <name type="scientific">Actinacidiphila alni</name>
    <dbReference type="NCBI Taxonomy" id="380248"/>
    <lineage>
        <taxon>Bacteria</taxon>
        <taxon>Bacillati</taxon>
        <taxon>Actinomycetota</taxon>
        <taxon>Actinomycetes</taxon>
        <taxon>Kitasatosporales</taxon>
        <taxon>Streptomycetaceae</taxon>
        <taxon>Actinacidiphila</taxon>
    </lineage>
</organism>
<gene>
    <name evidence="1" type="ORF">SAMN05216251_12738</name>
</gene>
<dbReference type="RefSeq" id="WP_245796578.1">
    <property type="nucleotide sequence ID" value="NZ_FONG01000027.1"/>
</dbReference>
<evidence type="ECO:0008006" key="3">
    <source>
        <dbReference type="Google" id="ProtNLM"/>
    </source>
</evidence>
<dbReference type="Proteomes" id="UP000199323">
    <property type="component" value="Unassembled WGS sequence"/>
</dbReference>